<dbReference type="dictyBase" id="DDB_G0273403"/>
<dbReference type="SMR" id="Q557G5"/>
<evidence type="ECO:0000313" key="1">
    <source>
        <dbReference type="EMBL" id="EAL70656.1"/>
    </source>
</evidence>
<dbReference type="Proteomes" id="UP000002195">
    <property type="component" value="Unassembled WGS sequence"/>
</dbReference>
<dbReference type="PaxDb" id="44689-DDB0168178"/>
<keyword evidence="3" id="KW-1185">Reference proteome</keyword>
<gene>
    <name evidence="1" type="ORF">DDB_G0273403</name>
    <name evidence="2" type="ORF">DDB_G0273575</name>
</gene>
<protein>
    <submittedName>
        <fullName evidence="2">Uncharacterized protein</fullName>
    </submittedName>
</protein>
<name>Q557G5_DICDI</name>
<reference evidence="2 3" key="2">
    <citation type="journal article" date="2005" name="Nature">
        <title>The genome of the social amoeba Dictyostelium discoideum.</title>
        <authorList>
            <consortium name="The Dictyostelium discoideum Sequencing Consortium"/>
            <person name="Eichinger L."/>
            <person name="Pachebat J.A."/>
            <person name="Glockner G."/>
            <person name="Rajandream M.A."/>
            <person name="Sucgang R."/>
            <person name="Berriman M."/>
            <person name="Song J."/>
            <person name="Olsen R."/>
            <person name="Szafranski K."/>
            <person name="Xu Q."/>
            <person name="Tunggal B."/>
            <person name="Kummerfeld S."/>
            <person name="Madera M."/>
            <person name="Konfortov B.A."/>
            <person name="Rivero F."/>
            <person name="Bankier A.T."/>
            <person name="Lehmann R."/>
            <person name="Hamlin N."/>
            <person name="Davies R."/>
            <person name="Gaudet P."/>
            <person name="Fey P."/>
            <person name="Pilcher K."/>
            <person name="Chen G."/>
            <person name="Saunders D."/>
            <person name="Sodergren E."/>
            <person name="Davis P."/>
            <person name="Kerhornou A."/>
            <person name="Nie X."/>
            <person name="Hall N."/>
            <person name="Anjard C."/>
            <person name="Hemphill L."/>
            <person name="Bason N."/>
            <person name="Farbrother P."/>
            <person name="Desany B."/>
            <person name="Just E."/>
            <person name="Morio T."/>
            <person name="Rost R."/>
            <person name="Churcher C."/>
            <person name="Cooper J."/>
            <person name="Haydock S."/>
            <person name="van Driessche N."/>
            <person name="Cronin A."/>
            <person name="Goodhead I."/>
            <person name="Muzny D."/>
            <person name="Mourier T."/>
            <person name="Pain A."/>
            <person name="Lu M."/>
            <person name="Harper D."/>
            <person name="Lindsay R."/>
            <person name="Hauser H."/>
            <person name="James K."/>
            <person name="Quiles M."/>
            <person name="Madan Babu M."/>
            <person name="Saito T."/>
            <person name="Buchrieser C."/>
            <person name="Wardroper A."/>
            <person name="Felder M."/>
            <person name="Thangavelu M."/>
            <person name="Johnson D."/>
            <person name="Knights A."/>
            <person name="Loulseged H."/>
            <person name="Mungall K."/>
            <person name="Oliver K."/>
            <person name="Price C."/>
            <person name="Quail M.A."/>
            <person name="Urushihara H."/>
            <person name="Hernandez J."/>
            <person name="Rabbinowitsch E."/>
            <person name="Steffen D."/>
            <person name="Sanders M."/>
            <person name="Ma J."/>
            <person name="Kohara Y."/>
            <person name="Sharp S."/>
            <person name="Simmonds M."/>
            <person name="Spiegler S."/>
            <person name="Tivey A."/>
            <person name="Sugano S."/>
            <person name="White B."/>
            <person name="Walker D."/>
            <person name="Woodward J."/>
            <person name="Winckler T."/>
            <person name="Tanaka Y."/>
            <person name="Shaulsky G."/>
            <person name="Schleicher M."/>
            <person name="Weinstock G."/>
            <person name="Rosenthal A."/>
            <person name="Cox E.C."/>
            <person name="Chisholm R.L."/>
            <person name="Gibbs R."/>
            <person name="Loomis W.F."/>
            <person name="Platzer M."/>
            <person name="Kay R.R."/>
            <person name="Williams J."/>
            <person name="Dear P.H."/>
            <person name="Noegel A.A."/>
            <person name="Barrell B."/>
            <person name="Kuspa A."/>
        </authorList>
    </citation>
    <scope>NUCLEOTIDE SEQUENCE [LARGE SCALE GENOMIC DNA]</scope>
    <source>
        <strain evidence="2 3">AX4</strain>
    </source>
</reference>
<dbReference type="KEGG" id="ddi:DDB_G0273575"/>
<reference evidence="2" key="3">
    <citation type="submission" date="2009-08" db="EMBL/GenBank/DDBJ databases">
        <authorList>
            <consortium name="The Dictyostelium discoideum Sequencing Consortium"/>
            <person name="Eichinger L."/>
            <person name="Pachebat J.A."/>
            <person name="Gloeckner G."/>
            <person name="Rajandream M.-A."/>
            <person name="Sucgang R."/>
            <person name="Song J."/>
            <person name="Cox E.C."/>
            <person name="Tunggal B."/>
            <person name="Szafranski K."/>
            <person name="Konfortov B.A."/>
            <person name="Farbrother P."/>
            <person name="Bankier A.T."/>
            <person name="Lehmann R."/>
            <person name="Hamlin N."/>
            <person name="Xu Q."/>
            <person name="Davies R."/>
            <person name="Gaudet P."/>
            <person name="Fey P."/>
            <person name="Pilcher K."/>
            <person name="Chen G."/>
            <person name="Saunders D."/>
            <person name="Sodergren E."/>
            <person name="Davis P."/>
            <person name="Nie X."/>
            <person name="Kerhornou A."/>
            <person name="Hemphill L."/>
            <person name="Bason N."/>
            <person name="Berriman M."/>
            <person name="Desany B."/>
            <person name="Churcher C."/>
            <person name="Cooper J."/>
            <person name="van Driessche N."/>
            <person name="Cronin A."/>
            <person name="Goodhead I."/>
            <person name="Muzny D."/>
            <person name="Hall N."/>
            <person name="Harper D."/>
            <person name="Lindsay R."/>
            <person name="Hauser H."/>
            <person name="James K."/>
            <person name="Quiles M."/>
            <person name="Buchrieser C."/>
            <person name="Wardroper A."/>
            <person name="Thangavelu M."/>
            <person name="Johnson D."/>
            <person name="Knights A."/>
            <person name="Loulseged H."/>
            <person name="Mungall K."/>
            <person name="Price C."/>
            <person name="Ma J."/>
            <person name="Quail M."/>
            <person name="Hernandez J."/>
            <person name="Rabbinowitsch E."/>
            <person name="Steffen D."/>
            <person name="Sanders M."/>
            <person name="Weinstock G."/>
            <person name="Sharp S."/>
            <person name="Just E."/>
            <person name="Shaulsky G."/>
            <person name="Simmonds M."/>
            <person name="Tivey A."/>
            <person name="White B."/>
            <person name="Walker D."/>
            <person name="Woodward J."/>
            <person name="Winckler T."/>
            <person name="Schleicher M."/>
            <person name="Rosenthal A."/>
            <person name="Rivero F."/>
            <person name="Chisholm R.L."/>
            <person name="Gibbs R."/>
            <person name="Loomis W.F."/>
            <person name="Platzer M."/>
            <person name="Kay R.R."/>
            <person name="Williams J."/>
            <person name="Dear P.H."/>
            <person name="Noegel A.A."/>
            <person name="Barrell B."/>
            <person name="Kuspa A."/>
        </authorList>
    </citation>
    <scope>NUCLEOTIDE SEQUENCE</scope>
    <source>
        <strain evidence="2">AX4</strain>
    </source>
</reference>
<evidence type="ECO:0000313" key="3">
    <source>
        <dbReference type="Proteomes" id="UP000002195"/>
    </source>
</evidence>
<accession>Q557G5</accession>
<dbReference type="EMBL" id="AAFI02000010">
    <property type="protein sequence ID" value="EAL70742.1"/>
    <property type="molecule type" value="Genomic_DNA"/>
</dbReference>
<dbReference type="dictyBase" id="DDB_G0273575"/>
<accession>Q86KJ8</accession>
<dbReference type="EMBL" id="AAFI02000010">
    <property type="protein sequence ID" value="EAL70656.1"/>
    <property type="molecule type" value="Genomic_DNA"/>
</dbReference>
<sequence>MRKVSYKYFENHKQSNLFNCLTFYYQMIQTPDRSIFKLATSWNLISNSIKQ</sequence>
<dbReference type="AlphaFoldDB" id="Q557G5"/>
<dbReference type="RefSeq" id="XP_644581.1">
    <property type="nucleotide sequence ID" value="XM_639489.1"/>
</dbReference>
<reference evidence="2 3" key="1">
    <citation type="journal article" date="2002" name="Nature">
        <title>Sequence and analysis of chromosome 2 of Dictyostelium discoideum.</title>
        <authorList>
            <consortium name="Dictyostelium Genome Sequencing Consortium"/>
            <person name="Glockner G."/>
            <person name="Eichinger L."/>
            <person name="Szafranski K."/>
            <person name="Pachebat J.A."/>
            <person name="Bankier A.T."/>
            <person name="Dear P.H."/>
            <person name="Lehmann R."/>
            <person name="Baumgart C."/>
            <person name="Parra G."/>
            <person name="Abril J.F."/>
            <person name="Guigo R."/>
            <person name="Kumpf K."/>
            <person name="Tunggal B."/>
            <person name="Cox E."/>
            <person name="Quail M.A."/>
            <person name="Platzer M."/>
            <person name="Rosenthal A."/>
            <person name="Noegel A.A."/>
        </authorList>
    </citation>
    <scope>NUCLEOTIDE SEQUENCE [LARGE SCALE GENOMIC DNA]</scope>
    <source>
        <strain evidence="2 3">AX4</strain>
    </source>
</reference>
<dbReference type="HOGENOM" id="CLU_3110388_0_0_1"/>
<evidence type="ECO:0000313" key="2">
    <source>
        <dbReference type="EMBL" id="EAL70742.1"/>
    </source>
</evidence>
<organism evidence="2 3">
    <name type="scientific">Dictyostelium discoideum</name>
    <name type="common">Social amoeba</name>
    <dbReference type="NCBI Taxonomy" id="44689"/>
    <lineage>
        <taxon>Eukaryota</taxon>
        <taxon>Amoebozoa</taxon>
        <taxon>Evosea</taxon>
        <taxon>Eumycetozoa</taxon>
        <taxon>Dictyostelia</taxon>
        <taxon>Dictyosteliales</taxon>
        <taxon>Dictyosteliaceae</taxon>
        <taxon>Dictyostelium</taxon>
    </lineage>
</organism>
<dbReference type="VEuPathDB" id="AmoebaDB:DDB_G0273403"/>
<dbReference type="GeneID" id="8618946"/>
<dbReference type="GeneID" id="8619031"/>
<proteinExistence type="predicted"/>
<dbReference type="RefSeq" id="XP_644670.1">
    <property type="nucleotide sequence ID" value="XM_639578.1"/>
</dbReference>
<comment type="caution">
    <text evidence="2">The sequence shown here is derived from an EMBL/GenBank/DDBJ whole genome shotgun (WGS) entry which is preliminary data.</text>
</comment>
<dbReference type="KEGG" id="ddi:DDB_G0273403"/>